<keyword evidence="18" id="KW-1185">Reference proteome</keyword>
<dbReference type="SUPFAM" id="SSF54292">
    <property type="entry name" value="2Fe-2S ferredoxin-like"/>
    <property type="match status" value="1"/>
</dbReference>
<keyword evidence="10" id="KW-0411">Iron-sulfur</keyword>
<evidence type="ECO:0000259" key="16">
    <source>
        <dbReference type="PROSITE" id="PS51839"/>
    </source>
</evidence>
<proteinExistence type="inferred from homology"/>
<dbReference type="PROSITE" id="PS51839">
    <property type="entry name" value="4FE4S_HC3"/>
    <property type="match status" value="1"/>
</dbReference>
<evidence type="ECO:0000256" key="9">
    <source>
        <dbReference type="ARBA" id="ARBA00023004"/>
    </source>
</evidence>
<dbReference type="GO" id="GO:0005506">
    <property type="term" value="F:iron ion binding"/>
    <property type="evidence" value="ECO:0007669"/>
    <property type="project" value="InterPro"/>
</dbReference>
<evidence type="ECO:0000256" key="1">
    <source>
        <dbReference type="ARBA" id="ARBA00001966"/>
    </source>
</evidence>
<dbReference type="GO" id="GO:0051537">
    <property type="term" value="F:2 iron, 2 sulfur cluster binding"/>
    <property type="evidence" value="ECO:0007669"/>
    <property type="project" value="UniProtKB-KW"/>
</dbReference>
<keyword evidence="5" id="KW-0001">2Fe-2S</keyword>
<gene>
    <name evidence="17" type="ORF">H9L42_03270</name>
</gene>
<evidence type="ECO:0000256" key="3">
    <source>
        <dbReference type="ARBA" id="ARBA00005404"/>
    </source>
</evidence>
<comment type="cofactor">
    <cofactor evidence="13">
        <name>[2Fe-2S] cluster</name>
        <dbReference type="ChEBI" id="CHEBI:190135"/>
    </cofactor>
</comment>
<dbReference type="InterPro" id="IPR000283">
    <property type="entry name" value="NADH_UbQ_OxRdtase_75kDa_su_CS"/>
</dbReference>
<evidence type="ECO:0000256" key="4">
    <source>
        <dbReference type="ARBA" id="ARBA00022485"/>
    </source>
</evidence>
<evidence type="ECO:0000256" key="12">
    <source>
        <dbReference type="ARBA" id="ARBA00023136"/>
    </source>
</evidence>
<dbReference type="InterPro" id="IPR001041">
    <property type="entry name" value="2Fe-2S_ferredoxin-type"/>
</dbReference>
<evidence type="ECO:0000256" key="10">
    <source>
        <dbReference type="ARBA" id="ARBA00023014"/>
    </source>
</evidence>
<dbReference type="InterPro" id="IPR036991">
    <property type="entry name" value="Fe_hydrogenase_ssu_sf"/>
</dbReference>
<keyword evidence="6" id="KW-0479">Metal-binding</keyword>
<dbReference type="Pfam" id="PF02906">
    <property type="entry name" value="Fe_hyd_lg_C"/>
    <property type="match status" value="1"/>
</dbReference>
<dbReference type="InterPro" id="IPR050340">
    <property type="entry name" value="Cytosolic_Fe-S_CAF"/>
</dbReference>
<dbReference type="SUPFAM" id="SSF53920">
    <property type="entry name" value="Fe-only hydrogenase"/>
    <property type="match status" value="1"/>
</dbReference>
<evidence type="ECO:0000259" key="14">
    <source>
        <dbReference type="PROSITE" id="PS51085"/>
    </source>
</evidence>
<protein>
    <submittedName>
        <fullName evidence="17">(2Fe-2S)-binding protein</fullName>
    </submittedName>
</protein>
<dbReference type="PROSITE" id="PS51085">
    <property type="entry name" value="2FE2S_FER_2"/>
    <property type="match status" value="1"/>
</dbReference>
<dbReference type="SMART" id="SM00902">
    <property type="entry name" value="Fe_hyd_SSU"/>
    <property type="match status" value="1"/>
</dbReference>
<dbReference type="PROSITE" id="PS00641">
    <property type="entry name" value="COMPLEX1_75K_1"/>
    <property type="match status" value="1"/>
</dbReference>
<dbReference type="InterPro" id="IPR017896">
    <property type="entry name" value="4Fe4S_Fe-S-bd"/>
</dbReference>
<dbReference type="FunFam" id="3.10.20.740:FF:000004">
    <property type="entry name" value="NADH-quinone oxidoreductase"/>
    <property type="match status" value="1"/>
</dbReference>
<dbReference type="InterPro" id="IPR013352">
    <property type="entry name" value="Fe_hydrogenase_subset"/>
</dbReference>
<comment type="caution">
    <text evidence="17">The sequence shown here is derived from an EMBL/GenBank/DDBJ whole genome shotgun (WGS) entry which is preliminary data.</text>
</comment>
<dbReference type="Pfam" id="PF13510">
    <property type="entry name" value="Fer2_4"/>
    <property type="match status" value="1"/>
</dbReference>
<sequence>MNNKKFMVIDGLPVAIEGEKNILDVIRKAGIDLPTLCYYSALSTYGACRMCVVEGKHGEIMASCSTPPRSGMEIKTNTPRLQKYRRMILELMLADHCRDCTTCEKNFDCKLQDLAQRFGLKDVRFEPYSIWDEKDESSLSISRDPNKCIICGDCVRMCSEIQNVGAIDYAYRGSNMQVTTAFNMPISETNCVNCGQCAAICPTGAITIKNDLDALWEDLYDDDTIVVAQIAPAVRVALGDEFDIPKGTNVMGKIVSALRRMGFDEVYDTATGADLTVIEEARELMAKLEKGDNKLPLFTSCCPAWVRYAEINHPELLDNVSSCKSPMEMLGSVLKERAKLNEKGKKPKKTKVVAIMPCTAKKYEIHRDDMTYGDEPTIAHSITTVELANMIREAGLRFEEIMPEAVDMPFGIASGAGIIFGVTGGVTEAVIRYVMGEEARYHLADISFTGVRGFDGLKEVKVPYKDGELSIAVVSGLKNAENLIQKIQSGEVHYDFVEVMACEGGCIAGAGQPFVVDRAKPERSAGMYEADRMSNVKLSAENPVAEALYNGLLAGDKAHHLLHYK</sequence>
<evidence type="ECO:0000256" key="5">
    <source>
        <dbReference type="ARBA" id="ARBA00022714"/>
    </source>
</evidence>
<evidence type="ECO:0000256" key="2">
    <source>
        <dbReference type="ARBA" id="ARBA00004370"/>
    </source>
</evidence>
<dbReference type="Gene3D" id="4.10.260.20">
    <property type="entry name" value="Iron hydrogenase, small subunit"/>
    <property type="match status" value="1"/>
</dbReference>
<dbReference type="NCBIfam" id="TIGR02512">
    <property type="entry name" value="FeFe_hydrog_A"/>
    <property type="match status" value="1"/>
</dbReference>
<keyword evidence="7" id="KW-0677">Repeat</keyword>
<dbReference type="GO" id="GO:0051539">
    <property type="term" value="F:4 iron, 4 sulfur cluster binding"/>
    <property type="evidence" value="ECO:0007669"/>
    <property type="project" value="UniProtKB-KW"/>
</dbReference>
<feature type="domain" description="4Fe-4S His(Cys)3-ligated-type" evidence="16">
    <location>
        <begin position="80"/>
        <end position="119"/>
    </location>
</feature>
<dbReference type="Pfam" id="PF10588">
    <property type="entry name" value="NADH-G_4Fe-4S_3"/>
    <property type="match status" value="1"/>
</dbReference>
<reference evidence="17" key="1">
    <citation type="submission" date="2020-08" db="EMBL/GenBank/DDBJ databases">
        <title>Genome public.</title>
        <authorList>
            <person name="Liu C."/>
            <person name="Sun Q."/>
        </authorList>
    </citation>
    <scope>NUCLEOTIDE SEQUENCE</scope>
    <source>
        <strain evidence="17">BX12</strain>
    </source>
</reference>
<feature type="domain" description="4Fe-4S ferredoxin-type" evidence="15">
    <location>
        <begin position="182"/>
        <end position="211"/>
    </location>
</feature>
<keyword evidence="11" id="KW-0520">NAD</keyword>
<dbReference type="Gene3D" id="3.40.50.1780">
    <property type="match status" value="1"/>
</dbReference>
<feature type="domain" description="2Fe-2S ferredoxin-type" evidence="14">
    <location>
        <begin position="1"/>
        <end position="80"/>
    </location>
</feature>
<dbReference type="Gene3D" id="3.40.950.10">
    <property type="entry name" value="Fe-only Hydrogenase (Larger Subunit), Chain L, domain 3"/>
    <property type="match status" value="1"/>
</dbReference>
<dbReference type="GO" id="GO:0016020">
    <property type="term" value="C:membrane"/>
    <property type="evidence" value="ECO:0007669"/>
    <property type="project" value="UniProtKB-SubCell"/>
</dbReference>
<dbReference type="InterPro" id="IPR036010">
    <property type="entry name" value="2Fe-2S_ferredoxin-like_sf"/>
</dbReference>
<keyword evidence="8" id="KW-1278">Translocase</keyword>
<comment type="cofactor">
    <cofactor evidence="1">
        <name>[4Fe-4S] cluster</name>
        <dbReference type="ChEBI" id="CHEBI:49883"/>
    </cofactor>
</comment>
<dbReference type="InterPro" id="IPR003149">
    <property type="entry name" value="Fe_hydrogenase_ssu"/>
</dbReference>
<keyword evidence="4" id="KW-0004">4Fe-4S</keyword>
<evidence type="ECO:0000256" key="7">
    <source>
        <dbReference type="ARBA" id="ARBA00022737"/>
    </source>
</evidence>
<dbReference type="CDD" id="cd00207">
    <property type="entry name" value="fer2"/>
    <property type="match status" value="1"/>
</dbReference>
<name>A0A923NIY6_9FIRM</name>
<dbReference type="InterPro" id="IPR017900">
    <property type="entry name" value="4Fe4S_Fe_S_CS"/>
</dbReference>
<keyword evidence="9" id="KW-0408">Iron</keyword>
<evidence type="ECO:0000313" key="17">
    <source>
        <dbReference type="EMBL" id="MBC6678846.1"/>
    </source>
</evidence>
<dbReference type="RefSeq" id="WP_187302155.1">
    <property type="nucleotide sequence ID" value="NZ_CBCTON010000004.1"/>
</dbReference>
<dbReference type="GO" id="GO:0008137">
    <property type="term" value="F:NADH dehydrogenase (ubiquinone) activity"/>
    <property type="evidence" value="ECO:0007669"/>
    <property type="project" value="InterPro"/>
</dbReference>
<dbReference type="SUPFAM" id="SSF54862">
    <property type="entry name" value="4Fe-4S ferredoxins"/>
    <property type="match status" value="1"/>
</dbReference>
<keyword evidence="12" id="KW-0472">Membrane</keyword>
<evidence type="ECO:0000259" key="15">
    <source>
        <dbReference type="PROSITE" id="PS51379"/>
    </source>
</evidence>
<dbReference type="GO" id="GO:0042773">
    <property type="term" value="P:ATP synthesis coupled electron transport"/>
    <property type="evidence" value="ECO:0007669"/>
    <property type="project" value="InterPro"/>
</dbReference>
<dbReference type="InterPro" id="IPR019574">
    <property type="entry name" value="NADH_UbQ_OxRdtase_Gsu_4Fe4S-bd"/>
</dbReference>
<evidence type="ECO:0000256" key="8">
    <source>
        <dbReference type="ARBA" id="ARBA00022967"/>
    </source>
</evidence>
<dbReference type="SMART" id="SM00929">
    <property type="entry name" value="NADH-G_4Fe-4S_3"/>
    <property type="match status" value="1"/>
</dbReference>
<dbReference type="PANTHER" id="PTHR11615">
    <property type="entry name" value="NITRATE, FORMATE, IRON DEHYDROGENASE"/>
    <property type="match status" value="1"/>
</dbReference>
<dbReference type="GO" id="GO:0008901">
    <property type="term" value="F:ferredoxin hydrogenase activity"/>
    <property type="evidence" value="ECO:0007669"/>
    <property type="project" value="InterPro"/>
</dbReference>
<dbReference type="PROSITE" id="PS00198">
    <property type="entry name" value="4FE4S_FER_1"/>
    <property type="match status" value="1"/>
</dbReference>
<dbReference type="InterPro" id="IPR004108">
    <property type="entry name" value="Fe_hydrogenase_lsu_C"/>
</dbReference>
<dbReference type="InterPro" id="IPR009016">
    <property type="entry name" value="Fe_hydrogenase"/>
</dbReference>
<dbReference type="EMBL" id="JACRYT010000002">
    <property type="protein sequence ID" value="MBC6678846.1"/>
    <property type="molecule type" value="Genomic_DNA"/>
</dbReference>
<dbReference type="AlphaFoldDB" id="A0A923NIY6"/>
<dbReference type="Gene3D" id="3.10.20.740">
    <property type="match status" value="1"/>
</dbReference>
<dbReference type="PROSITE" id="PS51379">
    <property type="entry name" value="4FE4S_FER_2"/>
    <property type="match status" value="2"/>
</dbReference>
<comment type="similarity">
    <text evidence="3">Belongs to the complex I 75 kDa subunit family.</text>
</comment>
<feature type="domain" description="4Fe-4S ferredoxin-type" evidence="15">
    <location>
        <begin position="139"/>
        <end position="169"/>
    </location>
</feature>
<dbReference type="Pfam" id="PF02256">
    <property type="entry name" value="Fe_hyd_SSU"/>
    <property type="match status" value="1"/>
</dbReference>
<evidence type="ECO:0000313" key="18">
    <source>
        <dbReference type="Proteomes" id="UP000602647"/>
    </source>
</evidence>
<evidence type="ECO:0000256" key="6">
    <source>
        <dbReference type="ARBA" id="ARBA00022723"/>
    </source>
</evidence>
<organism evidence="17 18">
    <name type="scientific">Zhenpiania hominis</name>
    <dbReference type="NCBI Taxonomy" id="2763644"/>
    <lineage>
        <taxon>Bacteria</taxon>
        <taxon>Bacillati</taxon>
        <taxon>Bacillota</taxon>
        <taxon>Clostridia</taxon>
        <taxon>Peptostreptococcales</taxon>
        <taxon>Anaerovoracaceae</taxon>
        <taxon>Zhenpiania</taxon>
    </lineage>
</organism>
<accession>A0A923NIY6</accession>
<dbReference type="Proteomes" id="UP000602647">
    <property type="component" value="Unassembled WGS sequence"/>
</dbReference>
<comment type="subcellular location">
    <subcellularLocation>
        <location evidence="2">Membrane</location>
    </subcellularLocation>
</comment>
<evidence type="ECO:0000256" key="13">
    <source>
        <dbReference type="ARBA" id="ARBA00034078"/>
    </source>
</evidence>
<dbReference type="FunFam" id="3.30.70.20:FF:000035">
    <property type="entry name" value="Iron hydrogenase 1"/>
    <property type="match status" value="1"/>
</dbReference>
<dbReference type="Pfam" id="PF12838">
    <property type="entry name" value="Fer4_7"/>
    <property type="match status" value="1"/>
</dbReference>
<evidence type="ECO:0000256" key="11">
    <source>
        <dbReference type="ARBA" id="ARBA00023027"/>
    </source>
</evidence>
<dbReference type="Gene3D" id="3.30.70.20">
    <property type="match status" value="1"/>
</dbReference>